<proteinExistence type="predicted"/>
<name>A0A0E9UFX5_ANGAN</name>
<accession>A0A0E9UFX5</accession>
<protein>
    <submittedName>
        <fullName evidence="1">Uncharacterized protein</fullName>
    </submittedName>
</protein>
<reference evidence="1" key="1">
    <citation type="submission" date="2014-11" db="EMBL/GenBank/DDBJ databases">
        <authorList>
            <person name="Amaro Gonzalez C."/>
        </authorList>
    </citation>
    <scope>NUCLEOTIDE SEQUENCE</scope>
</reference>
<dbReference type="EMBL" id="GBXM01043866">
    <property type="protein sequence ID" value="JAH64711.1"/>
    <property type="molecule type" value="Transcribed_RNA"/>
</dbReference>
<sequence>MQGCLSTTMELMTRFRNRFSAGPPGSPSSG</sequence>
<organism evidence="1">
    <name type="scientific">Anguilla anguilla</name>
    <name type="common">European freshwater eel</name>
    <name type="synonym">Muraena anguilla</name>
    <dbReference type="NCBI Taxonomy" id="7936"/>
    <lineage>
        <taxon>Eukaryota</taxon>
        <taxon>Metazoa</taxon>
        <taxon>Chordata</taxon>
        <taxon>Craniata</taxon>
        <taxon>Vertebrata</taxon>
        <taxon>Euteleostomi</taxon>
        <taxon>Actinopterygii</taxon>
        <taxon>Neopterygii</taxon>
        <taxon>Teleostei</taxon>
        <taxon>Anguilliformes</taxon>
        <taxon>Anguillidae</taxon>
        <taxon>Anguilla</taxon>
    </lineage>
</organism>
<dbReference type="AlphaFoldDB" id="A0A0E9UFX5"/>
<reference evidence="1" key="2">
    <citation type="journal article" date="2015" name="Fish Shellfish Immunol.">
        <title>Early steps in the European eel (Anguilla anguilla)-Vibrio vulnificus interaction in the gills: Role of the RtxA13 toxin.</title>
        <authorList>
            <person name="Callol A."/>
            <person name="Pajuelo D."/>
            <person name="Ebbesson L."/>
            <person name="Teles M."/>
            <person name="MacKenzie S."/>
            <person name="Amaro C."/>
        </authorList>
    </citation>
    <scope>NUCLEOTIDE SEQUENCE</scope>
</reference>
<evidence type="ECO:0000313" key="1">
    <source>
        <dbReference type="EMBL" id="JAH64711.1"/>
    </source>
</evidence>